<protein>
    <submittedName>
        <fullName evidence="2">Uncharacterized protein</fullName>
    </submittedName>
</protein>
<organism evidence="2 3">
    <name type="scientific">Haloarcula rubra</name>
    <dbReference type="NCBI Taxonomy" id="2487747"/>
    <lineage>
        <taxon>Archaea</taxon>
        <taxon>Methanobacteriati</taxon>
        <taxon>Methanobacteriota</taxon>
        <taxon>Stenosarchaea group</taxon>
        <taxon>Halobacteria</taxon>
        <taxon>Halobacteriales</taxon>
        <taxon>Haloarculaceae</taxon>
        <taxon>Haloarcula</taxon>
    </lineage>
</organism>
<gene>
    <name evidence="2" type="ORF">EGH21_14570</name>
</gene>
<proteinExistence type="predicted"/>
<dbReference type="AlphaFoldDB" id="A0AAW4PUR8"/>
<dbReference type="RefSeq" id="WP_220619216.1">
    <property type="nucleotide sequence ID" value="NZ_RKLR01000005.1"/>
</dbReference>
<sequence>MRNGERSEPWSGSEGRERSSRPSKRRGEHCEPRSKSEGPRFTQSLEANGERSDP</sequence>
<feature type="compositionally biased region" description="Basic and acidic residues" evidence="1">
    <location>
        <begin position="1"/>
        <end position="20"/>
    </location>
</feature>
<dbReference type="EMBL" id="RKLR01000005">
    <property type="protein sequence ID" value="MBX0324260.1"/>
    <property type="molecule type" value="Genomic_DNA"/>
</dbReference>
<reference evidence="2 3" key="1">
    <citation type="submission" date="2021-06" db="EMBL/GenBank/DDBJ databases">
        <title>Halomicroarcula sp. a new haloarchaeum isolated from saline soil.</title>
        <authorList>
            <person name="Duran-Viseras A."/>
            <person name="Sanchez-Porro C."/>
            <person name="Ventosa A."/>
        </authorList>
    </citation>
    <scope>NUCLEOTIDE SEQUENCE [LARGE SCALE GENOMIC DNA]</scope>
    <source>
        <strain evidence="2 3">F13</strain>
    </source>
</reference>
<evidence type="ECO:0000313" key="2">
    <source>
        <dbReference type="EMBL" id="MBX0324260.1"/>
    </source>
</evidence>
<feature type="region of interest" description="Disordered" evidence="1">
    <location>
        <begin position="1"/>
        <end position="54"/>
    </location>
</feature>
<evidence type="ECO:0000256" key="1">
    <source>
        <dbReference type="SAM" id="MobiDB-lite"/>
    </source>
</evidence>
<name>A0AAW4PUR8_9EURY</name>
<evidence type="ECO:0000313" key="3">
    <source>
        <dbReference type="Proteomes" id="UP001430377"/>
    </source>
</evidence>
<dbReference type="Proteomes" id="UP001430377">
    <property type="component" value="Unassembled WGS sequence"/>
</dbReference>
<comment type="caution">
    <text evidence="2">The sequence shown here is derived from an EMBL/GenBank/DDBJ whole genome shotgun (WGS) entry which is preliminary data.</text>
</comment>
<keyword evidence="3" id="KW-1185">Reference proteome</keyword>
<feature type="compositionally biased region" description="Basic and acidic residues" evidence="1">
    <location>
        <begin position="28"/>
        <end position="38"/>
    </location>
</feature>
<accession>A0AAW4PUR8</accession>